<comment type="caution">
    <text evidence="1">The sequence shown here is derived from an EMBL/GenBank/DDBJ whole genome shotgun (WGS) entry which is preliminary data.</text>
</comment>
<name>A0A9W6YQ97_AMBMO</name>
<gene>
    <name evidence="1" type="ORF">Amon01_000274500</name>
</gene>
<accession>A0A9W6YQ97</accession>
<keyword evidence="2" id="KW-1185">Reference proteome</keyword>
<proteinExistence type="predicted"/>
<dbReference type="Proteomes" id="UP001165063">
    <property type="component" value="Unassembled WGS sequence"/>
</dbReference>
<sequence length="89" mass="9876">MAPETELLTYVQHQHTAKPLTTTTTFNSSSKKFYAAQWEEHIIIPSKATNKTIRIGGKITGADSVNSSINILDLSHIIIAYKLVTYIIS</sequence>
<dbReference type="AlphaFoldDB" id="A0A9W6YQ97"/>
<protein>
    <submittedName>
        <fullName evidence="1">Unnamed protein product</fullName>
    </submittedName>
</protein>
<evidence type="ECO:0000313" key="2">
    <source>
        <dbReference type="Proteomes" id="UP001165063"/>
    </source>
</evidence>
<dbReference type="EMBL" id="BSXU01001042">
    <property type="protein sequence ID" value="GMG23124.1"/>
    <property type="molecule type" value="Genomic_DNA"/>
</dbReference>
<evidence type="ECO:0000313" key="1">
    <source>
        <dbReference type="EMBL" id="GMG23124.1"/>
    </source>
</evidence>
<organism evidence="1 2">
    <name type="scientific">Ambrosiozyma monospora</name>
    <name type="common">Yeast</name>
    <name type="synonym">Endomycopsis monosporus</name>
    <dbReference type="NCBI Taxonomy" id="43982"/>
    <lineage>
        <taxon>Eukaryota</taxon>
        <taxon>Fungi</taxon>
        <taxon>Dikarya</taxon>
        <taxon>Ascomycota</taxon>
        <taxon>Saccharomycotina</taxon>
        <taxon>Pichiomycetes</taxon>
        <taxon>Pichiales</taxon>
        <taxon>Pichiaceae</taxon>
        <taxon>Ambrosiozyma</taxon>
    </lineage>
</organism>
<reference evidence="1" key="1">
    <citation type="submission" date="2023-04" db="EMBL/GenBank/DDBJ databases">
        <title>Ambrosiozyma monospora NBRC 1965.</title>
        <authorList>
            <person name="Ichikawa N."/>
            <person name="Sato H."/>
            <person name="Tonouchi N."/>
        </authorList>
    </citation>
    <scope>NUCLEOTIDE SEQUENCE</scope>
    <source>
        <strain evidence="1">NBRC 1965</strain>
    </source>
</reference>